<dbReference type="GO" id="GO:0050897">
    <property type="term" value="F:cobalt ion binding"/>
    <property type="evidence" value="ECO:0007669"/>
    <property type="project" value="TreeGrafter"/>
</dbReference>
<dbReference type="GO" id="GO:0000287">
    <property type="term" value="F:magnesium ion binding"/>
    <property type="evidence" value="ECO:0007669"/>
    <property type="project" value="TreeGrafter"/>
</dbReference>
<dbReference type="HOGENOM" id="CLU_679769_0_0_1"/>
<proteinExistence type="predicted"/>
<evidence type="ECO:0000256" key="1">
    <source>
        <dbReference type="ARBA" id="ARBA00004651"/>
    </source>
</evidence>
<keyword evidence="4" id="KW-1185">Reference proteome</keyword>
<dbReference type="GO" id="GO:0015087">
    <property type="term" value="F:cobalt ion transmembrane transporter activity"/>
    <property type="evidence" value="ECO:0007669"/>
    <property type="project" value="TreeGrafter"/>
</dbReference>
<feature type="transmembrane region" description="Helical" evidence="2">
    <location>
        <begin position="343"/>
        <end position="362"/>
    </location>
</feature>
<keyword evidence="2" id="KW-0812">Transmembrane</keyword>
<dbReference type="eggNOG" id="ENOG502SS6E">
    <property type="taxonomic scope" value="Eukaryota"/>
</dbReference>
<dbReference type="Gene3D" id="1.20.58.340">
    <property type="entry name" value="Magnesium transport protein CorA, transmembrane region"/>
    <property type="match status" value="1"/>
</dbReference>
<dbReference type="Proteomes" id="UP000012174">
    <property type="component" value="Unassembled WGS sequence"/>
</dbReference>
<dbReference type="KEGG" id="ela:UCREL1_6996"/>
<dbReference type="InterPro" id="IPR002523">
    <property type="entry name" value="MgTranspt_CorA/ZnTranspt_ZntB"/>
</dbReference>
<dbReference type="GO" id="GO:0015095">
    <property type="term" value="F:magnesium ion transmembrane transporter activity"/>
    <property type="evidence" value="ECO:0007669"/>
    <property type="project" value="TreeGrafter"/>
</dbReference>
<evidence type="ECO:0008006" key="5">
    <source>
        <dbReference type="Google" id="ProtNLM"/>
    </source>
</evidence>
<keyword evidence="2" id="KW-1133">Transmembrane helix</keyword>
<evidence type="ECO:0000313" key="4">
    <source>
        <dbReference type="Proteomes" id="UP000012174"/>
    </source>
</evidence>
<dbReference type="PANTHER" id="PTHR46494">
    <property type="entry name" value="CORA FAMILY METAL ION TRANSPORTER (EUROFUNG)"/>
    <property type="match status" value="1"/>
</dbReference>
<reference evidence="4" key="1">
    <citation type="journal article" date="2013" name="Genome Announc.">
        <title>Draft genome sequence of the grapevine dieback fungus Eutypa lata UCR-EL1.</title>
        <authorList>
            <person name="Blanco-Ulate B."/>
            <person name="Rolshausen P.E."/>
            <person name="Cantu D."/>
        </authorList>
    </citation>
    <scope>NUCLEOTIDE SEQUENCE [LARGE SCALE GENOMIC DNA]</scope>
    <source>
        <strain evidence="4">UCR-EL1</strain>
    </source>
</reference>
<comment type="subcellular location">
    <subcellularLocation>
        <location evidence="1">Cell membrane</location>
        <topology evidence="1">Multi-pass membrane protein</topology>
    </subcellularLocation>
</comment>
<gene>
    <name evidence="3" type="ORF">UCREL1_6996</name>
</gene>
<evidence type="ECO:0000256" key="2">
    <source>
        <dbReference type="SAM" id="Phobius"/>
    </source>
</evidence>
<sequence>MLLRRPVETDALEKKSLPLSRDPHFMGLRYGDEPTDSYLRGSRHLPQQFPTPSHVKPKGLATARQSGIFPTLLDGIERRFTEKRLSVVCLASDFHYGSGMPSFRIMVFNDFPEISGFTEDDFRNWKASGFKIEGPASWQMAYQATIFHLVPIWEREWASCLDELDNSVRVKMEDIMDSSTKDSMMFDASFRRSRFYFEVIQLLRIFSDTIRETGRDLQTMIADPHMAGHLSWYDDHDEASRETSKRVLRANWDLVDAQQRAAERRLLDRITELSGDMQSLRDGLFNATALLEASRSTAMARYVFAFTIVTVVFLPPSFIATVFSTQFFNQEDMVDTITTYKNSTVAVALVTYGFSIILIYLADRLGVLSRVWAPFMSGVRALMPKKKEEPKRLSEKDLGPEPVTV</sequence>
<name>M7TH32_EUTLA</name>
<dbReference type="PANTHER" id="PTHR46494:SF3">
    <property type="entry name" value="ZINC TRANSPORT PROTEIN ZNTB"/>
    <property type="match status" value="1"/>
</dbReference>
<dbReference type="AlphaFoldDB" id="M7TH32"/>
<dbReference type="EMBL" id="KB706724">
    <property type="protein sequence ID" value="EMR66035.1"/>
    <property type="molecule type" value="Genomic_DNA"/>
</dbReference>
<dbReference type="OrthoDB" id="5430750at2759"/>
<organism evidence="3 4">
    <name type="scientific">Eutypa lata (strain UCR-EL1)</name>
    <name type="common">Grapevine dieback disease fungus</name>
    <name type="synonym">Eutypa armeniacae</name>
    <dbReference type="NCBI Taxonomy" id="1287681"/>
    <lineage>
        <taxon>Eukaryota</taxon>
        <taxon>Fungi</taxon>
        <taxon>Dikarya</taxon>
        <taxon>Ascomycota</taxon>
        <taxon>Pezizomycotina</taxon>
        <taxon>Sordariomycetes</taxon>
        <taxon>Xylariomycetidae</taxon>
        <taxon>Xylariales</taxon>
        <taxon>Diatrypaceae</taxon>
        <taxon>Eutypa</taxon>
    </lineage>
</organism>
<feature type="transmembrane region" description="Helical" evidence="2">
    <location>
        <begin position="302"/>
        <end position="323"/>
    </location>
</feature>
<protein>
    <recommendedName>
        <fullName evidence="5">Mg2+ transporter zinc transport protein</fullName>
    </recommendedName>
</protein>
<accession>M7TH32</accession>
<keyword evidence="2" id="KW-0472">Membrane</keyword>
<dbReference type="GO" id="GO:0005886">
    <property type="term" value="C:plasma membrane"/>
    <property type="evidence" value="ECO:0007669"/>
    <property type="project" value="UniProtKB-SubCell"/>
</dbReference>
<dbReference type="Pfam" id="PF01544">
    <property type="entry name" value="CorA"/>
    <property type="match status" value="1"/>
</dbReference>
<evidence type="ECO:0000313" key="3">
    <source>
        <dbReference type="EMBL" id="EMR66035.1"/>
    </source>
</evidence>
<dbReference type="STRING" id="1287681.M7TH32"/>